<keyword evidence="14" id="KW-0812">Transmembrane</keyword>
<dbReference type="InterPro" id="IPR011006">
    <property type="entry name" value="CheY-like_superfamily"/>
</dbReference>
<evidence type="ECO:0000313" key="19">
    <source>
        <dbReference type="EMBL" id="MDQ2095633.1"/>
    </source>
</evidence>
<protein>
    <recommendedName>
        <fullName evidence="10">Sensory/regulatory protein RpfC</fullName>
        <ecNumber evidence="2">2.7.13.3</ecNumber>
    </recommendedName>
</protein>
<dbReference type="InterPro" id="IPR003594">
    <property type="entry name" value="HATPase_dom"/>
</dbReference>
<evidence type="ECO:0000256" key="3">
    <source>
        <dbReference type="ARBA" id="ARBA00022553"/>
    </source>
</evidence>
<feature type="domain" description="Response regulatory" evidence="16">
    <location>
        <begin position="622"/>
        <end position="737"/>
    </location>
</feature>
<feature type="transmembrane region" description="Helical" evidence="14">
    <location>
        <begin position="152"/>
        <end position="171"/>
    </location>
</feature>
<dbReference type="SMART" id="SM00091">
    <property type="entry name" value="PAS"/>
    <property type="match status" value="1"/>
</dbReference>
<dbReference type="Pfam" id="PF02518">
    <property type="entry name" value="HATPase_c"/>
    <property type="match status" value="1"/>
</dbReference>
<feature type="transmembrane region" description="Helical" evidence="14">
    <location>
        <begin position="125"/>
        <end position="145"/>
    </location>
</feature>
<evidence type="ECO:0000256" key="1">
    <source>
        <dbReference type="ARBA" id="ARBA00000085"/>
    </source>
</evidence>
<dbReference type="PROSITE" id="PS50113">
    <property type="entry name" value="PAC"/>
    <property type="match status" value="1"/>
</dbReference>
<evidence type="ECO:0000256" key="7">
    <source>
        <dbReference type="ARBA" id="ARBA00022840"/>
    </source>
</evidence>
<dbReference type="SUPFAM" id="SSF55785">
    <property type="entry name" value="PYP-like sensor domain (PAS domain)"/>
    <property type="match status" value="1"/>
</dbReference>
<dbReference type="Gene3D" id="3.30.450.20">
    <property type="entry name" value="PAS domain"/>
    <property type="match status" value="1"/>
</dbReference>
<dbReference type="Gene3D" id="1.10.287.130">
    <property type="match status" value="1"/>
</dbReference>
<dbReference type="Gene3D" id="3.40.50.2300">
    <property type="match status" value="1"/>
</dbReference>
<dbReference type="SMART" id="SM00388">
    <property type="entry name" value="HisKA"/>
    <property type="match status" value="1"/>
</dbReference>
<accession>A0AAJ1X5V6</accession>
<keyword evidence="12" id="KW-0175">Coiled coil</keyword>
<dbReference type="SMART" id="SM00387">
    <property type="entry name" value="HATPase_c"/>
    <property type="match status" value="1"/>
</dbReference>
<dbReference type="InterPro" id="IPR035965">
    <property type="entry name" value="PAS-like_dom_sf"/>
</dbReference>
<feature type="domain" description="PAS" evidence="17">
    <location>
        <begin position="234"/>
        <end position="305"/>
    </location>
</feature>
<keyword evidence="6" id="KW-0418">Kinase</keyword>
<dbReference type="InterPro" id="IPR000700">
    <property type="entry name" value="PAS-assoc_C"/>
</dbReference>
<evidence type="ECO:0000256" key="10">
    <source>
        <dbReference type="ARBA" id="ARBA00068150"/>
    </source>
</evidence>
<dbReference type="GO" id="GO:0005524">
    <property type="term" value="F:ATP binding"/>
    <property type="evidence" value="ECO:0007669"/>
    <property type="project" value="UniProtKB-KW"/>
</dbReference>
<reference evidence="19" key="2">
    <citation type="submission" date="2023-04" db="EMBL/GenBank/DDBJ databases">
        <title>'Rhodoalgimonas zhirmunskyi' gen. nov., isolated from a red alga.</title>
        <authorList>
            <person name="Nedashkovskaya O.I."/>
            <person name="Otstavnykh N.Y."/>
            <person name="Bystritskaya E.P."/>
            <person name="Balabanova L.A."/>
            <person name="Isaeva M.P."/>
        </authorList>
    </citation>
    <scope>NUCLEOTIDE SEQUENCE</scope>
    <source>
        <strain evidence="19">10Alg 79</strain>
    </source>
</reference>
<dbReference type="Pfam" id="PF00512">
    <property type="entry name" value="HisKA"/>
    <property type="match status" value="1"/>
</dbReference>
<comment type="subunit">
    <text evidence="9">At low DSF concentrations, interacts with RpfF.</text>
</comment>
<evidence type="ECO:0000256" key="11">
    <source>
        <dbReference type="PROSITE-ProRule" id="PRU00169"/>
    </source>
</evidence>
<dbReference type="PROSITE" id="PS50110">
    <property type="entry name" value="RESPONSE_REGULATORY"/>
    <property type="match status" value="1"/>
</dbReference>
<dbReference type="Pfam" id="PF13426">
    <property type="entry name" value="PAS_9"/>
    <property type="match status" value="1"/>
</dbReference>
<name>A0AAJ1X5V6_9RHOB</name>
<feature type="domain" description="Histidine kinase" evidence="15">
    <location>
        <begin position="379"/>
        <end position="599"/>
    </location>
</feature>
<feature type="compositionally biased region" description="Pro residues" evidence="13">
    <location>
        <begin position="739"/>
        <end position="751"/>
    </location>
</feature>
<dbReference type="InterPro" id="IPR001610">
    <property type="entry name" value="PAC"/>
</dbReference>
<dbReference type="Gene3D" id="3.30.565.10">
    <property type="entry name" value="Histidine kinase-like ATPase, C-terminal domain"/>
    <property type="match status" value="1"/>
</dbReference>
<keyword evidence="7 19" id="KW-0067">ATP-binding</keyword>
<dbReference type="PROSITE" id="PS50112">
    <property type="entry name" value="PAS"/>
    <property type="match status" value="1"/>
</dbReference>
<dbReference type="CDD" id="cd00082">
    <property type="entry name" value="HisKA"/>
    <property type="match status" value="1"/>
</dbReference>
<evidence type="ECO:0000259" key="17">
    <source>
        <dbReference type="PROSITE" id="PS50112"/>
    </source>
</evidence>
<dbReference type="AlphaFoldDB" id="A0AAJ1X5V6"/>
<evidence type="ECO:0000256" key="8">
    <source>
        <dbReference type="ARBA" id="ARBA00023012"/>
    </source>
</evidence>
<evidence type="ECO:0000256" key="9">
    <source>
        <dbReference type="ARBA" id="ARBA00064003"/>
    </source>
</evidence>
<feature type="domain" description="PAC" evidence="18">
    <location>
        <begin position="306"/>
        <end position="361"/>
    </location>
</feature>
<organism evidence="19 20">
    <name type="scientific">Rhodalgimonas zhirmunskyi</name>
    <dbReference type="NCBI Taxonomy" id="2964767"/>
    <lineage>
        <taxon>Bacteria</taxon>
        <taxon>Pseudomonadati</taxon>
        <taxon>Pseudomonadota</taxon>
        <taxon>Alphaproteobacteria</taxon>
        <taxon>Rhodobacterales</taxon>
        <taxon>Roseobacteraceae</taxon>
        <taxon>Rhodalgimonas</taxon>
    </lineage>
</organism>
<dbReference type="SUPFAM" id="SSF47384">
    <property type="entry name" value="Homodimeric domain of signal transducing histidine kinase"/>
    <property type="match status" value="1"/>
</dbReference>
<dbReference type="GO" id="GO:0000155">
    <property type="term" value="F:phosphorelay sensor kinase activity"/>
    <property type="evidence" value="ECO:0007669"/>
    <property type="project" value="InterPro"/>
</dbReference>
<evidence type="ECO:0000256" key="6">
    <source>
        <dbReference type="ARBA" id="ARBA00022777"/>
    </source>
</evidence>
<feature type="coiled-coil region" evidence="12">
    <location>
        <begin position="214"/>
        <end position="248"/>
    </location>
</feature>
<keyword evidence="8" id="KW-0902">Two-component regulatory system</keyword>
<dbReference type="Proteomes" id="UP001227162">
    <property type="component" value="Unassembled WGS sequence"/>
</dbReference>
<dbReference type="SUPFAM" id="SSF55874">
    <property type="entry name" value="ATPase domain of HSP90 chaperone/DNA topoisomerase II/histidine kinase"/>
    <property type="match status" value="1"/>
</dbReference>
<feature type="transmembrane region" description="Helical" evidence="14">
    <location>
        <begin position="93"/>
        <end position="119"/>
    </location>
</feature>
<feature type="modified residue" description="4-aspartylphosphate" evidence="11">
    <location>
        <position position="671"/>
    </location>
</feature>
<dbReference type="RefSeq" id="WP_317627255.1">
    <property type="nucleotide sequence ID" value="NZ_JANFFA010000005.1"/>
</dbReference>
<dbReference type="SUPFAM" id="SSF52172">
    <property type="entry name" value="CheY-like"/>
    <property type="match status" value="1"/>
</dbReference>
<dbReference type="FunFam" id="1.10.287.130:FF:000002">
    <property type="entry name" value="Two-component osmosensing histidine kinase"/>
    <property type="match status" value="1"/>
</dbReference>
<dbReference type="EMBL" id="JANFFA010000005">
    <property type="protein sequence ID" value="MDQ2095633.1"/>
    <property type="molecule type" value="Genomic_DNA"/>
</dbReference>
<keyword evidence="14" id="KW-0472">Membrane</keyword>
<comment type="catalytic activity">
    <reaction evidence="1">
        <text>ATP + protein L-histidine = ADP + protein N-phospho-L-histidine.</text>
        <dbReference type="EC" id="2.7.13.3"/>
    </reaction>
</comment>
<dbReference type="NCBIfam" id="TIGR00229">
    <property type="entry name" value="sensory_box"/>
    <property type="match status" value="1"/>
</dbReference>
<dbReference type="PROSITE" id="PS50109">
    <property type="entry name" value="HIS_KIN"/>
    <property type="match status" value="1"/>
</dbReference>
<evidence type="ECO:0000259" key="15">
    <source>
        <dbReference type="PROSITE" id="PS50109"/>
    </source>
</evidence>
<evidence type="ECO:0000256" key="4">
    <source>
        <dbReference type="ARBA" id="ARBA00022679"/>
    </source>
</evidence>
<dbReference type="EC" id="2.7.13.3" evidence="2"/>
<comment type="caution">
    <text evidence="19">The sequence shown here is derived from an EMBL/GenBank/DDBJ whole genome shotgun (WGS) entry which is preliminary data.</text>
</comment>
<dbReference type="InterPro" id="IPR036097">
    <property type="entry name" value="HisK_dim/P_sf"/>
</dbReference>
<evidence type="ECO:0000256" key="14">
    <source>
        <dbReference type="SAM" id="Phobius"/>
    </source>
</evidence>
<dbReference type="PANTHER" id="PTHR45339">
    <property type="entry name" value="HYBRID SIGNAL TRANSDUCTION HISTIDINE KINASE J"/>
    <property type="match status" value="1"/>
</dbReference>
<gene>
    <name evidence="19" type="ORF">NOI20_16065</name>
</gene>
<evidence type="ECO:0000256" key="5">
    <source>
        <dbReference type="ARBA" id="ARBA00022741"/>
    </source>
</evidence>
<dbReference type="SMART" id="SM00448">
    <property type="entry name" value="REC"/>
    <property type="match status" value="1"/>
</dbReference>
<evidence type="ECO:0000259" key="18">
    <source>
        <dbReference type="PROSITE" id="PS50113"/>
    </source>
</evidence>
<dbReference type="CDD" id="cd16922">
    <property type="entry name" value="HATPase_EvgS-ArcB-TorS-like"/>
    <property type="match status" value="1"/>
</dbReference>
<dbReference type="InterPro" id="IPR000014">
    <property type="entry name" value="PAS"/>
</dbReference>
<dbReference type="SMART" id="SM00086">
    <property type="entry name" value="PAC"/>
    <property type="match status" value="1"/>
</dbReference>
<dbReference type="PRINTS" id="PR00344">
    <property type="entry name" value="BCTRLSENSOR"/>
</dbReference>
<evidence type="ECO:0000259" key="16">
    <source>
        <dbReference type="PROSITE" id="PS50110"/>
    </source>
</evidence>
<dbReference type="CDD" id="cd00130">
    <property type="entry name" value="PAS"/>
    <property type="match status" value="1"/>
</dbReference>
<dbReference type="InterPro" id="IPR001789">
    <property type="entry name" value="Sig_transdc_resp-reg_receiver"/>
</dbReference>
<dbReference type="CDD" id="cd17546">
    <property type="entry name" value="REC_hyHK_CKI1_RcsC-like"/>
    <property type="match status" value="1"/>
</dbReference>
<dbReference type="InterPro" id="IPR036890">
    <property type="entry name" value="HATPase_C_sf"/>
</dbReference>
<reference evidence="19" key="1">
    <citation type="submission" date="2022-07" db="EMBL/GenBank/DDBJ databases">
        <authorList>
            <person name="Otstavnykh N."/>
            <person name="Isaeva M."/>
            <person name="Bystritskaya E."/>
        </authorList>
    </citation>
    <scope>NUCLEOTIDE SEQUENCE</scope>
    <source>
        <strain evidence="19">10Alg 79</strain>
    </source>
</reference>
<keyword evidence="4" id="KW-0808">Transferase</keyword>
<dbReference type="InterPro" id="IPR004358">
    <property type="entry name" value="Sig_transdc_His_kin-like_C"/>
</dbReference>
<dbReference type="InterPro" id="IPR003661">
    <property type="entry name" value="HisK_dim/P_dom"/>
</dbReference>
<keyword evidence="5" id="KW-0547">Nucleotide-binding</keyword>
<feature type="region of interest" description="Disordered" evidence="13">
    <location>
        <begin position="735"/>
        <end position="758"/>
    </location>
</feature>
<keyword evidence="20" id="KW-1185">Reference proteome</keyword>
<dbReference type="PANTHER" id="PTHR45339:SF1">
    <property type="entry name" value="HYBRID SIGNAL TRANSDUCTION HISTIDINE KINASE J"/>
    <property type="match status" value="1"/>
</dbReference>
<evidence type="ECO:0000256" key="13">
    <source>
        <dbReference type="SAM" id="MobiDB-lite"/>
    </source>
</evidence>
<proteinExistence type="predicted"/>
<keyword evidence="3 11" id="KW-0597">Phosphoprotein</keyword>
<dbReference type="InterPro" id="IPR005467">
    <property type="entry name" value="His_kinase_dom"/>
</dbReference>
<sequence length="758" mass="82922">MPSETAILEERLAHFDWRNTPEGLVQRYALGRVRYFGARQVLALVGTVVLFVLDSPISGLFVLAAVLIGESIDLGYLRRVPRRLRAGAQVRNVLLVSALTGLIQSATIAGSIISAWVVVPDESGSAFALIYLTGAAMNAGLVLPYHRLGGSLRLGVFALTAIGLLVAGILRQDGFNQRVFYDFAAFSLMVYMVYSYLGHVITTHVKQTGNNRNLLLHSLKLARINQELEEQQREARNLALVARRANDSVLMLDPQGRATWVNNAFQETSGFTLEEIRGKRPGELLTGPESSVRAMREIDLAMREGRQIRIKLQQYRKDGSSYWVDTNIVPLLDKLDGRLEGIVAIERDITESIKHEEELARAKRAAEKGERAKAQFLATMSHEIRTPMNGIIGMTDLLSESGLDRESRHYIDTIRTSAEALLTIINDILDFSRLSAGKPSTHPVEFDLDEVIEGVIDLLTPQARKKRLRLQIDRMSDLPRRVVGDDGRLRQILLNIIGNAIKFTALGSVSLTVSARKEQGAWRLFFEVCDTGIGISETRLDRIFDEFAQADAETTRKFGGTGLGLSISRLLAREMGGDISVRSNPGEGSVFTVSVLFGTPATASQPATLPAEPVPDTLAGKVVLVAEDNRTNRLLVRKYLKDEPITLLFAANGRQAVDMTCAHKPDIVLMDMAMPEMDGIAATLAIRETAPVQPHIVALTANTFASDRAACMAAGMDGFLPKPLRKRDLMIALSRAAGAPPPRENGPPKPPATTAGAA</sequence>
<evidence type="ECO:0000256" key="2">
    <source>
        <dbReference type="ARBA" id="ARBA00012438"/>
    </source>
</evidence>
<dbReference type="FunFam" id="3.30.565.10:FF:000010">
    <property type="entry name" value="Sensor histidine kinase RcsC"/>
    <property type="match status" value="1"/>
</dbReference>
<feature type="transmembrane region" description="Helical" evidence="14">
    <location>
        <begin position="36"/>
        <end position="53"/>
    </location>
</feature>
<dbReference type="Pfam" id="PF00072">
    <property type="entry name" value="Response_reg"/>
    <property type="match status" value="1"/>
</dbReference>
<keyword evidence="14" id="KW-1133">Transmembrane helix</keyword>
<evidence type="ECO:0000313" key="20">
    <source>
        <dbReference type="Proteomes" id="UP001227162"/>
    </source>
</evidence>
<feature type="transmembrane region" description="Helical" evidence="14">
    <location>
        <begin position="183"/>
        <end position="202"/>
    </location>
</feature>
<evidence type="ECO:0000256" key="12">
    <source>
        <dbReference type="SAM" id="Coils"/>
    </source>
</evidence>